<keyword evidence="1" id="KW-0472">Membrane</keyword>
<keyword evidence="1" id="KW-0812">Transmembrane</keyword>
<evidence type="ECO:0000256" key="1">
    <source>
        <dbReference type="SAM" id="Phobius"/>
    </source>
</evidence>
<name>A0ABQ5VNE3_9RHOB</name>
<evidence type="ECO:0000313" key="2">
    <source>
        <dbReference type="EMBL" id="GLQ28583.1"/>
    </source>
</evidence>
<feature type="transmembrane region" description="Helical" evidence="1">
    <location>
        <begin position="69"/>
        <end position="94"/>
    </location>
</feature>
<accession>A0ABQ5VNE3</accession>
<dbReference type="EMBL" id="BSNL01000001">
    <property type="protein sequence ID" value="GLQ28583.1"/>
    <property type="molecule type" value="Genomic_DNA"/>
</dbReference>
<feature type="transmembrane region" description="Helical" evidence="1">
    <location>
        <begin position="25"/>
        <end position="49"/>
    </location>
</feature>
<sequence>MTSLILSSTSSKSWDISPAGNLSGIILAGLFIYLFFRHFLFSLMFMDIILGWLRKFSWFPTEGKRMKTFVHWIVALGLFVGFLVLAGSVGWLQFVPQ</sequence>
<evidence type="ECO:0000313" key="3">
    <source>
        <dbReference type="Proteomes" id="UP001161388"/>
    </source>
</evidence>
<reference evidence="2" key="2">
    <citation type="submission" date="2023-01" db="EMBL/GenBank/DDBJ databases">
        <title>Draft genome sequence of Sulfitobacter pacificus strain NBRC 109915.</title>
        <authorList>
            <person name="Sun Q."/>
            <person name="Mori K."/>
        </authorList>
    </citation>
    <scope>NUCLEOTIDE SEQUENCE</scope>
    <source>
        <strain evidence="2">NBRC 109915</strain>
    </source>
</reference>
<organism evidence="2 3">
    <name type="scientific">Sulfitobacter pacificus</name>
    <dbReference type="NCBI Taxonomy" id="1499314"/>
    <lineage>
        <taxon>Bacteria</taxon>
        <taxon>Pseudomonadati</taxon>
        <taxon>Pseudomonadota</taxon>
        <taxon>Alphaproteobacteria</taxon>
        <taxon>Rhodobacterales</taxon>
        <taxon>Roseobacteraceae</taxon>
        <taxon>Sulfitobacter</taxon>
    </lineage>
</organism>
<reference evidence="2" key="1">
    <citation type="journal article" date="2014" name="Int. J. Syst. Evol. Microbiol.">
        <title>Complete genome of a new Firmicutes species belonging to the dominant human colonic microbiota ('Ruminococcus bicirculans') reveals two chromosomes and a selective capacity to utilize plant glucans.</title>
        <authorList>
            <consortium name="NISC Comparative Sequencing Program"/>
            <person name="Wegmann U."/>
            <person name="Louis P."/>
            <person name="Goesmann A."/>
            <person name="Henrissat B."/>
            <person name="Duncan S.H."/>
            <person name="Flint H.J."/>
        </authorList>
    </citation>
    <scope>NUCLEOTIDE SEQUENCE</scope>
    <source>
        <strain evidence="2">NBRC 109915</strain>
    </source>
</reference>
<dbReference type="RefSeq" id="WP_284375098.1">
    <property type="nucleotide sequence ID" value="NZ_BSNL01000001.1"/>
</dbReference>
<proteinExistence type="predicted"/>
<keyword evidence="1" id="KW-1133">Transmembrane helix</keyword>
<dbReference type="Proteomes" id="UP001161388">
    <property type="component" value="Unassembled WGS sequence"/>
</dbReference>
<protein>
    <submittedName>
        <fullName evidence="2">Uncharacterized protein</fullName>
    </submittedName>
</protein>
<gene>
    <name evidence="2" type="ORF">GCM10007927_33860</name>
</gene>
<keyword evidence="3" id="KW-1185">Reference proteome</keyword>
<comment type="caution">
    <text evidence="2">The sequence shown here is derived from an EMBL/GenBank/DDBJ whole genome shotgun (WGS) entry which is preliminary data.</text>
</comment>